<dbReference type="Gene3D" id="3.50.50.60">
    <property type="entry name" value="FAD/NAD(P)-binding domain"/>
    <property type="match status" value="1"/>
</dbReference>
<feature type="domain" description="FAD dependent oxidoreductase" evidence="2">
    <location>
        <begin position="38"/>
        <end position="389"/>
    </location>
</feature>
<dbReference type="GO" id="GO:0005737">
    <property type="term" value="C:cytoplasm"/>
    <property type="evidence" value="ECO:0007669"/>
    <property type="project" value="TreeGrafter"/>
</dbReference>
<dbReference type="GO" id="GO:0016491">
    <property type="term" value="F:oxidoreductase activity"/>
    <property type="evidence" value="ECO:0007669"/>
    <property type="project" value="UniProtKB-KW"/>
</dbReference>
<name>A0A1I6L0K8_9RHOB</name>
<proteinExistence type="predicted"/>
<dbReference type="RefSeq" id="WP_090202490.1">
    <property type="nucleotide sequence ID" value="NZ_FOZM01000001.1"/>
</dbReference>
<dbReference type="SUPFAM" id="SSF51905">
    <property type="entry name" value="FAD/NAD(P)-binding domain"/>
    <property type="match status" value="1"/>
</dbReference>
<dbReference type="STRING" id="1123755.SAMN05444714_0054"/>
<organism evidence="3 4">
    <name type="scientific">Yoonia litorea</name>
    <dbReference type="NCBI Taxonomy" id="1123755"/>
    <lineage>
        <taxon>Bacteria</taxon>
        <taxon>Pseudomonadati</taxon>
        <taxon>Pseudomonadota</taxon>
        <taxon>Alphaproteobacteria</taxon>
        <taxon>Rhodobacterales</taxon>
        <taxon>Paracoccaceae</taxon>
        <taxon>Yoonia</taxon>
    </lineage>
</organism>
<dbReference type="Gene3D" id="3.30.9.10">
    <property type="entry name" value="D-Amino Acid Oxidase, subunit A, domain 2"/>
    <property type="match status" value="1"/>
</dbReference>
<protein>
    <submittedName>
        <fullName evidence="3">Gamma-glutamylputrescine oxidase</fullName>
    </submittedName>
</protein>
<dbReference type="PANTHER" id="PTHR13847">
    <property type="entry name" value="SARCOSINE DEHYDROGENASE-RELATED"/>
    <property type="match status" value="1"/>
</dbReference>
<keyword evidence="1" id="KW-0560">Oxidoreductase</keyword>
<accession>A0A1I6L0K8</accession>
<dbReference type="Pfam" id="PF01266">
    <property type="entry name" value="DAO"/>
    <property type="match status" value="1"/>
</dbReference>
<sequence>MDLLTANDRPGEYPASYYAENAAHLAPFPQAKGEIACDVCVVGAGFTGLSTAYHLAERGYDVVVLDAQRVGFGASGRNGGQVSMGQRREQDDLEGVVGEAHARDLWKIGAEAVDLIKELCQRDEVRTEFVPGIVHAVHRARDHKHNRAYVAFMHQKYGYDQIRVLEPDECRETVNSPSYYGGTLDMGSGHVNPLELVFGLARLAQGAGARIFEQSKVKKIDEGSPATVHSETAQVTARYVVLACNGYLGSLNAHVAARVMPINNYIVATEQMSAEQQEAIIKKNYAVADSKFVVNYFRFSEDRRLLFGGTESYGYKFPADIAASVRKPMTEIFPQLENVGIDYAWGGTLSITMNRLPHFHRVKGNIISMSGYSGAGVALGTLSGQLAAEAIAGQAERFDVMARIPTPPFPGGSALRSPLMVLGMLWYGLRDRL</sequence>
<dbReference type="PANTHER" id="PTHR13847:SF281">
    <property type="entry name" value="FAD DEPENDENT OXIDOREDUCTASE DOMAIN-CONTAINING PROTEIN"/>
    <property type="match status" value="1"/>
</dbReference>
<dbReference type="AlphaFoldDB" id="A0A1I6L0K8"/>
<dbReference type="EMBL" id="FOZM01000001">
    <property type="protein sequence ID" value="SFR96997.1"/>
    <property type="molecule type" value="Genomic_DNA"/>
</dbReference>
<gene>
    <name evidence="3" type="ORF">SAMN05444714_0054</name>
</gene>
<dbReference type="InterPro" id="IPR006076">
    <property type="entry name" value="FAD-dep_OxRdtase"/>
</dbReference>
<reference evidence="3 4" key="1">
    <citation type="submission" date="2016-10" db="EMBL/GenBank/DDBJ databases">
        <authorList>
            <person name="de Groot N.N."/>
        </authorList>
    </citation>
    <scope>NUCLEOTIDE SEQUENCE [LARGE SCALE GENOMIC DNA]</scope>
    <source>
        <strain evidence="3 4">DSM 29433</strain>
    </source>
</reference>
<evidence type="ECO:0000259" key="2">
    <source>
        <dbReference type="Pfam" id="PF01266"/>
    </source>
</evidence>
<dbReference type="InterPro" id="IPR036188">
    <property type="entry name" value="FAD/NAD-bd_sf"/>
</dbReference>
<dbReference type="Proteomes" id="UP000198926">
    <property type="component" value="Unassembled WGS sequence"/>
</dbReference>
<dbReference type="OrthoDB" id="9806601at2"/>
<keyword evidence="4" id="KW-1185">Reference proteome</keyword>
<evidence type="ECO:0000256" key="1">
    <source>
        <dbReference type="ARBA" id="ARBA00023002"/>
    </source>
</evidence>
<evidence type="ECO:0000313" key="4">
    <source>
        <dbReference type="Proteomes" id="UP000198926"/>
    </source>
</evidence>
<evidence type="ECO:0000313" key="3">
    <source>
        <dbReference type="EMBL" id="SFR96997.1"/>
    </source>
</evidence>